<dbReference type="InterPro" id="IPR050270">
    <property type="entry name" value="DegV_domain_contain"/>
</dbReference>
<dbReference type="Pfam" id="PF02645">
    <property type="entry name" value="DegV"/>
    <property type="match status" value="1"/>
</dbReference>
<reference evidence="3 4" key="1">
    <citation type="submission" date="2016-10" db="EMBL/GenBank/DDBJ databases">
        <title>Draft genome sequence of strain LCT isolated from the Shenzhou X spacecraft of China.</title>
        <authorList>
            <person name="Huang B."/>
        </authorList>
    </citation>
    <scope>NUCLEOTIDE SEQUENCE [LARGE SCALE GENOMIC DNA]</scope>
    <source>
        <strain evidence="3 4">LCT-H5</strain>
    </source>
</reference>
<dbReference type="OrthoDB" id="9760324at2"/>
<evidence type="ECO:0000256" key="1">
    <source>
        <dbReference type="ARBA" id="ARBA00023121"/>
    </source>
</evidence>
<evidence type="ECO:0000313" key="4">
    <source>
        <dbReference type="Proteomes" id="UP000179540"/>
    </source>
</evidence>
<dbReference type="PANTHER" id="PTHR33434">
    <property type="entry name" value="DEGV DOMAIN-CONTAINING PROTEIN DR_1986-RELATED"/>
    <property type="match status" value="1"/>
</dbReference>
<proteinExistence type="predicted"/>
<dbReference type="NCBIfam" id="TIGR00762">
    <property type="entry name" value="DegV"/>
    <property type="match status" value="1"/>
</dbReference>
<sequence>MTETRDPAGGTGPEAPGPVLPEPGAARPRASRVGVLTDAAAGLPRPLLERARGAGELICLDLPLMIEGQIFPEAADPRVREHLVLAAAEGRSMSTSRPSPGAVVRALGALAAAGCTEVVALPISGELSGTVQTLRTAARESPIPVRVLDTRTVAAAQAAVVAAALAAARTGADVDRVLEAAQVALEATQLLFWVPSLEQLGRSGRVPRALARVGQMLHVKPIATVEQGRLRYLERPRQEGPAVQRFTELVAQGAARAVLADAAARGVPDEQGRAVCLIQDFWGREVPERLHHRLEEKLGDRVRVVRADLPAALAVHTGLGPTAAASIPGHLAGVLADPAPDAAGD</sequence>
<dbReference type="PROSITE" id="PS51482">
    <property type="entry name" value="DEGV"/>
    <property type="match status" value="1"/>
</dbReference>
<keyword evidence="1" id="KW-0446">Lipid-binding</keyword>
<dbReference type="Proteomes" id="UP000179540">
    <property type="component" value="Unassembled WGS sequence"/>
</dbReference>
<dbReference type="SUPFAM" id="SSF82549">
    <property type="entry name" value="DAK1/DegV-like"/>
    <property type="match status" value="1"/>
</dbReference>
<dbReference type="Gene3D" id="3.30.1180.10">
    <property type="match status" value="1"/>
</dbReference>
<name>A0A1S2N2G3_9MICC</name>
<accession>A0A1S2N2G3</accession>
<dbReference type="AlphaFoldDB" id="A0A1S2N2G3"/>
<dbReference type="InterPro" id="IPR003797">
    <property type="entry name" value="DegV"/>
</dbReference>
<dbReference type="InterPro" id="IPR043168">
    <property type="entry name" value="DegV_C"/>
</dbReference>
<organism evidence="3 4">
    <name type="scientific">Rothia kristinae</name>
    <dbReference type="NCBI Taxonomy" id="37923"/>
    <lineage>
        <taxon>Bacteria</taxon>
        <taxon>Bacillati</taxon>
        <taxon>Actinomycetota</taxon>
        <taxon>Actinomycetes</taxon>
        <taxon>Micrococcales</taxon>
        <taxon>Micrococcaceae</taxon>
        <taxon>Rothia</taxon>
    </lineage>
</organism>
<comment type="caution">
    <text evidence="3">The sequence shown here is derived from an EMBL/GenBank/DDBJ whole genome shotgun (WGS) entry which is preliminary data.</text>
</comment>
<dbReference type="GO" id="GO:0008289">
    <property type="term" value="F:lipid binding"/>
    <property type="evidence" value="ECO:0007669"/>
    <property type="project" value="UniProtKB-KW"/>
</dbReference>
<dbReference type="Gene3D" id="3.40.50.10170">
    <property type="match status" value="1"/>
</dbReference>
<protein>
    <recommendedName>
        <fullName evidence="5">DegV domain-containing protein SAV1425</fullName>
    </recommendedName>
</protein>
<evidence type="ECO:0000313" key="3">
    <source>
        <dbReference type="EMBL" id="OIJ36884.1"/>
    </source>
</evidence>
<gene>
    <name evidence="3" type="ORF">BK826_00140</name>
</gene>
<evidence type="ECO:0000256" key="2">
    <source>
        <dbReference type="SAM" id="MobiDB-lite"/>
    </source>
</evidence>
<evidence type="ECO:0008006" key="5">
    <source>
        <dbReference type="Google" id="ProtNLM"/>
    </source>
</evidence>
<feature type="region of interest" description="Disordered" evidence="2">
    <location>
        <begin position="1"/>
        <end position="30"/>
    </location>
</feature>
<dbReference type="EMBL" id="MODZ01000001">
    <property type="protein sequence ID" value="OIJ36884.1"/>
    <property type="molecule type" value="Genomic_DNA"/>
</dbReference>
<dbReference type="PANTHER" id="PTHR33434:SF2">
    <property type="entry name" value="FATTY ACID-BINDING PROTEIN TM_1468"/>
    <property type="match status" value="1"/>
</dbReference>